<dbReference type="PANTHER" id="PTHR41248">
    <property type="entry name" value="NORD PROTEIN"/>
    <property type="match status" value="1"/>
</dbReference>
<organism evidence="3 4">
    <name type="scientific">Bradyrhizobium icense</name>
    <dbReference type="NCBI Taxonomy" id="1274631"/>
    <lineage>
        <taxon>Bacteria</taxon>
        <taxon>Pseudomonadati</taxon>
        <taxon>Pseudomonadota</taxon>
        <taxon>Alphaproteobacteria</taxon>
        <taxon>Hyphomicrobiales</taxon>
        <taxon>Nitrobacteraceae</taxon>
        <taxon>Bradyrhizobium</taxon>
    </lineage>
</organism>
<protein>
    <submittedName>
        <fullName evidence="3">Protein norD</fullName>
    </submittedName>
</protein>
<dbReference type="Gene3D" id="3.40.50.410">
    <property type="entry name" value="von Willebrand factor, type A domain"/>
    <property type="match status" value="1"/>
</dbReference>
<evidence type="ECO:0000313" key="3">
    <source>
        <dbReference type="EMBL" id="ANW00384.1"/>
    </source>
</evidence>
<dbReference type="InterPro" id="IPR036465">
    <property type="entry name" value="vWFA_dom_sf"/>
</dbReference>
<reference evidence="3 4" key="1">
    <citation type="submission" date="2016-07" db="EMBL/GenBank/DDBJ databases">
        <title>Complete genome sequence of Bradyrhizobium icense LMTR 13T, a potential inoculant strain isolated from lima bean (Phaseolus lunatus) in Peru.</title>
        <authorList>
            <person name="Ormeno-Orrillo E."/>
            <person name="Duran D."/>
            <person name="Rogel M.A."/>
            <person name="Rey L."/>
            <person name="Imperial J."/>
            <person name="Ruiz-Argueso T."/>
            <person name="Martinez-Romero E."/>
        </authorList>
    </citation>
    <scope>NUCLEOTIDE SEQUENCE [LARGE SCALE GENOMIC DNA]</scope>
    <source>
        <strain evidence="3 4">LMTR 13</strain>
    </source>
</reference>
<dbReference type="RefSeq" id="WP_065727662.1">
    <property type="nucleotide sequence ID" value="NZ_CP016428.1"/>
</dbReference>
<dbReference type="OrthoDB" id="9758211at2"/>
<feature type="compositionally biased region" description="Acidic residues" evidence="1">
    <location>
        <begin position="241"/>
        <end position="255"/>
    </location>
</feature>
<evidence type="ECO:0000259" key="2">
    <source>
        <dbReference type="PROSITE" id="PS50234"/>
    </source>
</evidence>
<dbReference type="PROSITE" id="PS50234">
    <property type="entry name" value="VWFA"/>
    <property type="match status" value="1"/>
</dbReference>
<dbReference type="CDD" id="cd01454">
    <property type="entry name" value="vWA_norD_type"/>
    <property type="match status" value="1"/>
</dbReference>
<feature type="domain" description="VWFA" evidence="2">
    <location>
        <begin position="449"/>
        <end position="635"/>
    </location>
</feature>
<gene>
    <name evidence="3" type="ORF">LMTR13_09605</name>
</gene>
<dbReference type="InterPro" id="IPR002035">
    <property type="entry name" value="VWF_A"/>
</dbReference>
<dbReference type="SUPFAM" id="SSF53300">
    <property type="entry name" value="vWA-like"/>
    <property type="match status" value="1"/>
</dbReference>
<dbReference type="PANTHER" id="PTHR41248:SF1">
    <property type="entry name" value="NORD PROTEIN"/>
    <property type="match status" value="1"/>
</dbReference>
<dbReference type="InterPro" id="IPR051928">
    <property type="entry name" value="NorD/CobT"/>
</dbReference>
<evidence type="ECO:0000256" key="1">
    <source>
        <dbReference type="SAM" id="MobiDB-lite"/>
    </source>
</evidence>
<dbReference type="Proteomes" id="UP000092839">
    <property type="component" value="Chromosome"/>
</dbReference>
<sequence>MLDFLELEETVGRAWHRLVGATASYPVHPDAAAKLAEVQGQIAIMFRALGGEAGVQIAGAKSRKSGHRLGWRQRIGLGDESIDHPGRDGATVFLPDRIALFPDHELNALLYRWLAAWFATAPVAMTDEIDPLRRDLVTLRRVRETVGKVQALFPGLVSPYERLTVATAQARPRRPLPRAEQEVERIVLALLGADAPPTGPLWPAVTGAGDLPAKAPPGYRPMLPCPLWGDCWTREAVAAEGVDDDAPVPGDEADMPDTRKRRAVREGSDGTKRDPFILNRFEKILAMAEMVNVDRPSDDSEDEDARKAADDLDELAIGRRSGKPATKLKFDLDLPPEAVDATRLSSGRLYPEWDYRAGAYLPDHCRVLTGGAPEAGESWHPDADVLKHVRQVRRRFEALRPRHEVMRGQADGFDLDLDALVRARCDLRAGSGALDRVHLAMRPQGHDLAATLLVDVSLSTDAWVDGHRVLDVEKEALLVLAHGLSACGDHHSILTFTSRRRSWVRIETVKSFEEPMGVVVERRIGALKPGYYTRIGAAVRHAAAELARQPQRKKLLLVLTDGKPNDVDHYEGRFAVEDTRKAVREARRSGVAVFGVTVDANAQSYFPTLFGRGGYAIVGNIRRLPAALPSIYRQLAR</sequence>
<name>A0A1B1UCA1_9BRAD</name>
<feature type="region of interest" description="Disordered" evidence="1">
    <location>
        <begin position="240"/>
        <end position="271"/>
    </location>
</feature>
<accession>A0A1B1UCA1</accession>
<dbReference type="AlphaFoldDB" id="A0A1B1UCA1"/>
<keyword evidence="4" id="KW-1185">Reference proteome</keyword>
<dbReference type="SMART" id="SM00327">
    <property type="entry name" value="VWA"/>
    <property type="match status" value="1"/>
</dbReference>
<dbReference type="KEGG" id="bic:LMTR13_09605"/>
<dbReference type="STRING" id="1274631.LMTR13_09605"/>
<proteinExistence type="predicted"/>
<evidence type="ECO:0000313" key="4">
    <source>
        <dbReference type="Proteomes" id="UP000092839"/>
    </source>
</evidence>
<dbReference type="Pfam" id="PF00092">
    <property type="entry name" value="VWA"/>
    <property type="match status" value="1"/>
</dbReference>
<dbReference type="EMBL" id="CP016428">
    <property type="protein sequence ID" value="ANW00384.1"/>
    <property type="molecule type" value="Genomic_DNA"/>
</dbReference>